<evidence type="ECO:0000313" key="2">
    <source>
        <dbReference type="Proteomes" id="UP001341840"/>
    </source>
</evidence>
<name>A0ABU6YIB8_9FABA</name>
<dbReference type="EMBL" id="JASCZI010242034">
    <property type="protein sequence ID" value="MED6209186.1"/>
    <property type="molecule type" value="Genomic_DNA"/>
</dbReference>
<proteinExistence type="predicted"/>
<protein>
    <submittedName>
        <fullName evidence="1">Uncharacterized protein</fullName>
    </submittedName>
</protein>
<evidence type="ECO:0000313" key="1">
    <source>
        <dbReference type="EMBL" id="MED6209186.1"/>
    </source>
</evidence>
<accession>A0ABU6YIB8</accession>
<organism evidence="1 2">
    <name type="scientific">Stylosanthes scabra</name>
    <dbReference type="NCBI Taxonomy" id="79078"/>
    <lineage>
        <taxon>Eukaryota</taxon>
        <taxon>Viridiplantae</taxon>
        <taxon>Streptophyta</taxon>
        <taxon>Embryophyta</taxon>
        <taxon>Tracheophyta</taxon>
        <taxon>Spermatophyta</taxon>
        <taxon>Magnoliopsida</taxon>
        <taxon>eudicotyledons</taxon>
        <taxon>Gunneridae</taxon>
        <taxon>Pentapetalae</taxon>
        <taxon>rosids</taxon>
        <taxon>fabids</taxon>
        <taxon>Fabales</taxon>
        <taxon>Fabaceae</taxon>
        <taxon>Papilionoideae</taxon>
        <taxon>50 kb inversion clade</taxon>
        <taxon>dalbergioids sensu lato</taxon>
        <taxon>Dalbergieae</taxon>
        <taxon>Pterocarpus clade</taxon>
        <taxon>Stylosanthes</taxon>
    </lineage>
</organism>
<gene>
    <name evidence="1" type="ORF">PIB30_052338</name>
</gene>
<sequence length="99" mass="10857">MGLRGLGILLEEIVMGLGEGIAARDDETIESCRVKSRGGGTPSLVRYIGKAEHKRKITKVWNDLTVGSDLCAMWDTSRNGSTLVVHLYSVLEAMEHDIE</sequence>
<keyword evidence="2" id="KW-1185">Reference proteome</keyword>
<comment type="caution">
    <text evidence="1">The sequence shown here is derived from an EMBL/GenBank/DDBJ whole genome shotgun (WGS) entry which is preliminary data.</text>
</comment>
<reference evidence="1 2" key="1">
    <citation type="journal article" date="2023" name="Plants (Basel)">
        <title>Bridging the Gap: Combining Genomics and Transcriptomics Approaches to Understand Stylosanthes scabra, an Orphan Legume from the Brazilian Caatinga.</title>
        <authorList>
            <person name="Ferreira-Neto J.R.C."/>
            <person name="da Silva M.D."/>
            <person name="Binneck E."/>
            <person name="de Melo N.F."/>
            <person name="da Silva R.H."/>
            <person name="de Melo A.L.T.M."/>
            <person name="Pandolfi V."/>
            <person name="Bustamante F.O."/>
            <person name="Brasileiro-Vidal A.C."/>
            <person name="Benko-Iseppon A.M."/>
        </authorList>
    </citation>
    <scope>NUCLEOTIDE SEQUENCE [LARGE SCALE GENOMIC DNA]</scope>
    <source>
        <tissue evidence="1">Leaves</tissue>
    </source>
</reference>
<dbReference type="Proteomes" id="UP001341840">
    <property type="component" value="Unassembled WGS sequence"/>
</dbReference>